<dbReference type="GO" id="GO:0008758">
    <property type="term" value="F:UDP-2,3-diacylglucosamine hydrolase activity"/>
    <property type="evidence" value="ECO:0007669"/>
    <property type="project" value="TreeGrafter"/>
</dbReference>
<dbReference type="Pfam" id="PF00149">
    <property type="entry name" value="Metallophos"/>
    <property type="match status" value="1"/>
</dbReference>
<dbReference type="Gene3D" id="3.60.21.10">
    <property type="match status" value="1"/>
</dbReference>
<evidence type="ECO:0000256" key="3">
    <source>
        <dbReference type="SAM" id="Phobius"/>
    </source>
</evidence>
<protein>
    <submittedName>
        <fullName evidence="5">Putative metallophosphoesterase</fullName>
        <ecNumber evidence="5">3.1.-.-</ecNumber>
    </submittedName>
</protein>
<dbReference type="RefSeq" id="WP_024047856.1">
    <property type="nucleotide sequence ID" value="NZ_CACRUE010000030.1"/>
</dbReference>
<reference evidence="5" key="1">
    <citation type="submission" date="2019-11" db="EMBL/GenBank/DDBJ databases">
        <authorList>
            <person name="Feng L."/>
        </authorList>
    </citation>
    <scope>NUCLEOTIDE SEQUENCE</scope>
    <source>
        <strain evidence="5">IbartlettiiLFYP30</strain>
    </source>
</reference>
<evidence type="ECO:0000256" key="1">
    <source>
        <dbReference type="ARBA" id="ARBA00022723"/>
    </source>
</evidence>
<dbReference type="InterPro" id="IPR051158">
    <property type="entry name" value="Metallophosphoesterase_sf"/>
</dbReference>
<proteinExistence type="predicted"/>
<sequence length="319" mass="36726">MRNFKKHIGLFSIIILVFIVAYTAYFINKNNITNQSFIVNKQNISFSNLPSNFNNYKILEIADLHSMKFGENNEKLISEIDKLSPDIIFVTGDMFSAYQFKKDDGTYNRDYNEESLPGFQLLKNLSQKYEIIYSTGNHEEGIDKIFNGEDWSLRDRNIDNAYNRYINKLTDLGIKFVDNNYTTISKNGQSINVYGIYYYFLDKYASGQISDDSTDLYFLNNVDDTKFNILLSHNPTGAQILQDKNFDLVLSGHVHGGIIRLFNKGLLDPARKLFPKYDKGLYQIGNTKLFVSVGLGNTKFMRINNTPELNLITLKTENT</sequence>
<gene>
    <name evidence="5" type="ORF">IBLFYP30_01891</name>
</gene>
<dbReference type="InterPro" id="IPR004843">
    <property type="entry name" value="Calcineurin-like_PHP"/>
</dbReference>
<dbReference type="AlphaFoldDB" id="A0A6N3CMS2"/>
<accession>A0A6N3CMS2</accession>
<dbReference type="PANTHER" id="PTHR31302:SF31">
    <property type="entry name" value="PHOSPHODIESTERASE YAEI"/>
    <property type="match status" value="1"/>
</dbReference>
<keyword evidence="2 5" id="KW-0378">Hydrolase</keyword>
<feature type="transmembrane region" description="Helical" evidence="3">
    <location>
        <begin position="7"/>
        <end position="27"/>
    </location>
</feature>
<dbReference type="EMBL" id="CACRUE010000030">
    <property type="protein sequence ID" value="VYU16109.1"/>
    <property type="molecule type" value="Genomic_DNA"/>
</dbReference>
<dbReference type="GO" id="GO:0009245">
    <property type="term" value="P:lipid A biosynthetic process"/>
    <property type="evidence" value="ECO:0007669"/>
    <property type="project" value="TreeGrafter"/>
</dbReference>
<keyword evidence="3" id="KW-0812">Transmembrane</keyword>
<keyword evidence="3" id="KW-1133">Transmembrane helix</keyword>
<dbReference type="GO" id="GO:0016020">
    <property type="term" value="C:membrane"/>
    <property type="evidence" value="ECO:0007669"/>
    <property type="project" value="GOC"/>
</dbReference>
<keyword evidence="1" id="KW-0479">Metal-binding</keyword>
<evidence type="ECO:0000259" key="4">
    <source>
        <dbReference type="Pfam" id="PF00149"/>
    </source>
</evidence>
<dbReference type="GO" id="GO:0046872">
    <property type="term" value="F:metal ion binding"/>
    <property type="evidence" value="ECO:0007669"/>
    <property type="project" value="UniProtKB-KW"/>
</dbReference>
<dbReference type="PANTHER" id="PTHR31302">
    <property type="entry name" value="TRANSMEMBRANE PROTEIN WITH METALLOPHOSPHOESTERASE DOMAIN-RELATED"/>
    <property type="match status" value="1"/>
</dbReference>
<dbReference type="EC" id="3.1.-.-" evidence="5"/>
<evidence type="ECO:0000256" key="2">
    <source>
        <dbReference type="ARBA" id="ARBA00022801"/>
    </source>
</evidence>
<dbReference type="InterPro" id="IPR029052">
    <property type="entry name" value="Metallo-depent_PP-like"/>
</dbReference>
<keyword evidence="3" id="KW-0472">Membrane</keyword>
<feature type="domain" description="Calcineurin-like phosphoesterase" evidence="4">
    <location>
        <begin position="57"/>
        <end position="256"/>
    </location>
</feature>
<name>A0A6N3CMS2_9FIRM</name>
<dbReference type="SUPFAM" id="SSF56300">
    <property type="entry name" value="Metallo-dependent phosphatases"/>
    <property type="match status" value="1"/>
</dbReference>
<evidence type="ECO:0000313" key="5">
    <source>
        <dbReference type="EMBL" id="VYU16109.1"/>
    </source>
</evidence>
<organism evidence="5">
    <name type="scientific">Intestinibacter bartlettii</name>
    <dbReference type="NCBI Taxonomy" id="261299"/>
    <lineage>
        <taxon>Bacteria</taxon>
        <taxon>Bacillati</taxon>
        <taxon>Bacillota</taxon>
        <taxon>Clostridia</taxon>
        <taxon>Peptostreptococcales</taxon>
        <taxon>Peptostreptococcaceae</taxon>
        <taxon>Intestinibacter</taxon>
    </lineage>
</organism>